<dbReference type="Gramene" id="mRNA:HanXRQr2_Chr11g0482231">
    <property type="protein sequence ID" value="CDS:HanXRQr2_Chr11g0482231.1"/>
    <property type="gene ID" value="HanXRQr2_Chr11g0482231"/>
</dbReference>
<reference evidence="2 4" key="1">
    <citation type="journal article" date="2017" name="Nature">
        <title>The sunflower genome provides insights into oil metabolism, flowering and Asterid evolution.</title>
        <authorList>
            <person name="Badouin H."/>
            <person name="Gouzy J."/>
            <person name="Grassa C.J."/>
            <person name="Murat F."/>
            <person name="Staton S.E."/>
            <person name="Cottret L."/>
            <person name="Lelandais-Briere C."/>
            <person name="Owens G.L."/>
            <person name="Carrere S."/>
            <person name="Mayjonade B."/>
            <person name="Legrand L."/>
            <person name="Gill N."/>
            <person name="Kane N.C."/>
            <person name="Bowers J.E."/>
            <person name="Hubner S."/>
            <person name="Bellec A."/>
            <person name="Berard A."/>
            <person name="Berges H."/>
            <person name="Blanchet N."/>
            <person name="Boniface M.C."/>
            <person name="Brunel D."/>
            <person name="Catrice O."/>
            <person name="Chaidir N."/>
            <person name="Claudel C."/>
            <person name="Donnadieu C."/>
            <person name="Faraut T."/>
            <person name="Fievet G."/>
            <person name="Helmstetter N."/>
            <person name="King M."/>
            <person name="Knapp S.J."/>
            <person name="Lai Z."/>
            <person name="Le Paslier M.C."/>
            <person name="Lippi Y."/>
            <person name="Lorenzon L."/>
            <person name="Mandel J.R."/>
            <person name="Marage G."/>
            <person name="Marchand G."/>
            <person name="Marquand E."/>
            <person name="Bret-Mestries E."/>
            <person name="Morien E."/>
            <person name="Nambeesan S."/>
            <person name="Nguyen T."/>
            <person name="Pegot-Espagnet P."/>
            <person name="Pouilly N."/>
            <person name="Raftis F."/>
            <person name="Sallet E."/>
            <person name="Schiex T."/>
            <person name="Thomas J."/>
            <person name="Vandecasteele C."/>
            <person name="Vares D."/>
            <person name="Vear F."/>
            <person name="Vautrin S."/>
            <person name="Crespi M."/>
            <person name="Mangin B."/>
            <person name="Burke J.M."/>
            <person name="Salse J."/>
            <person name="Munos S."/>
            <person name="Vincourt P."/>
            <person name="Rieseberg L.H."/>
            <person name="Langlade N.B."/>
        </authorList>
    </citation>
    <scope>NUCLEOTIDE SEQUENCE [LARGE SCALE GENOMIC DNA]</scope>
    <source>
        <strain evidence="4">cv. SF193</strain>
        <tissue evidence="2">Leaves</tissue>
    </source>
</reference>
<protein>
    <submittedName>
        <fullName evidence="2">DnaJ domain, Chaperone J-domain superfamily</fullName>
    </submittedName>
    <submittedName>
        <fullName evidence="3">Putative chaperone DnaJ-domain superfamily protein</fullName>
    </submittedName>
</protein>
<dbReference type="PROSITE" id="PS50076">
    <property type="entry name" value="DNAJ_2"/>
    <property type="match status" value="1"/>
</dbReference>
<proteinExistence type="predicted"/>
<dbReference type="InterPro" id="IPR036869">
    <property type="entry name" value="J_dom_sf"/>
</dbReference>
<dbReference type="InterPro" id="IPR001623">
    <property type="entry name" value="DnaJ_domain"/>
</dbReference>
<dbReference type="PROSITE" id="PS00636">
    <property type="entry name" value="DNAJ_1"/>
    <property type="match status" value="1"/>
</dbReference>
<sequence length="144" mass="16187">MIGTLTTSTGGIFFRPPPISTGSTSKTYSLKAAFHDVLDANPAVSLYEVLRVERTATPTEIKTAYRSLAKIYHPDASDFKQQGNGERDFIEIHNAYATLSDPASRASYDLRWSGGVRRKLGLYTVVGRRQGFFTCRRWETDQCW</sequence>
<feature type="domain" description="J" evidence="1">
    <location>
        <begin position="45"/>
        <end position="112"/>
    </location>
</feature>
<dbReference type="CDD" id="cd06257">
    <property type="entry name" value="DnaJ"/>
    <property type="match status" value="1"/>
</dbReference>
<evidence type="ECO:0000313" key="3">
    <source>
        <dbReference type="EMBL" id="OTG07800.1"/>
    </source>
</evidence>
<accession>A0A251T9G8</accession>
<organism evidence="3 4">
    <name type="scientific">Helianthus annuus</name>
    <name type="common">Common sunflower</name>
    <dbReference type="NCBI Taxonomy" id="4232"/>
    <lineage>
        <taxon>Eukaryota</taxon>
        <taxon>Viridiplantae</taxon>
        <taxon>Streptophyta</taxon>
        <taxon>Embryophyta</taxon>
        <taxon>Tracheophyta</taxon>
        <taxon>Spermatophyta</taxon>
        <taxon>Magnoliopsida</taxon>
        <taxon>eudicotyledons</taxon>
        <taxon>Gunneridae</taxon>
        <taxon>Pentapetalae</taxon>
        <taxon>asterids</taxon>
        <taxon>campanulids</taxon>
        <taxon>Asterales</taxon>
        <taxon>Asteraceae</taxon>
        <taxon>Asteroideae</taxon>
        <taxon>Heliantheae alliance</taxon>
        <taxon>Heliantheae</taxon>
        <taxon>Helianthus</taxon>
    </lineage>
</organism>
<dbReference type="InParanoid" id="A0A251T9G8"/>
<reference evidence="3" key="2">
    <citation type="submission" date="2017-02" db="EMBL/GenBank/DDBJ databases">
        <title>Sunflower complete genome.</title>
        <authorList>
            <person name="Langlade N."/>
            <person name="Munos S."/>
        </authorList>
    </citation>
    <scope>NUCLEOTIDE SEQUENCE [LARGE SCALE GENOMIC DNA]</scope>
    <source>
        <tissue evidence="3">Leaves</tissue>
    </source>
</reference>
<dbReference type="EMBL" id="MNCJ02000326">
    <property type="protein sequence ID" value="KAF5781330.1"/>
    <property type="molecule type" value="Genomic_DNA"/>
</dbReference>
<dbReference type="SMART" id="SM00271">
    <property type="entry name" value="DnaJ"/>
    <property type="match status" value="1"/>
</dbReference>
<dbReference type="PANTHER" id="PTHR45432:SF2">
    <property type="entry name" value="CHAPERONE PROTEIN DNAJ 11, CHLOROPLASTIC"/>
    <property type="match status" value="1"/>
</dbReference>
<gene>
    <name evidence="3" type="ORF">HannXRQ_Chr11g0334571</name>
    <name evidence="2" type="ORF">HanXRQr2_Chr11g0482231</name>
</gene>
<evidence type="ECO:0000259" key="1">
    <source>
        <dbReference type="PROSITE" id="PS50076"/>
    </source>
</evidence>
<dbReference type="SUPFAM" id="SSF46565">
    <property type="entry name" value="Chaperone J-domain"/>
    <property type="match status" value="1"/>
</dbReference>
<dbReference type="PRINTS" id="PR00625">
    <property type="entry name" value="JDOMAIN"/>
</dbReference>
<dbReference type="PANTHER" id="PTHR45432">
    <property type="entry name" value="CHAPERONE PROTEIN DNAJ 11, CHLOROPLASTIC-LIKE"/>
    <property type="match status" value="1"/>
</dbReference>
<name>A0A251T9G8_HELAN</name>
<dbReference type="OrthoDB" id="445556at2759"/>
<dbReference type="EMBL" id="CM007900">
    <property type="protein sequence ID" value="OTG07800.1"/>
    <property type="molecule type" value="Genomic_DNA"/>
</dbReference>
<evidence type="ECO:0000313" key="4">
    <source>
        <dbReference type="Proteomes" id="UP000215914"/>
    </source>
</evidence>
<evidence type="ECO:0000313" key="2">
    <source>
        <dbReference type="EMBL" id="KAF5781330.1"/>
    </source>
</evidence>
<keyword evidence="4" id="KW-1185">Reference proteome</keyword>
<dbReference type="Gene3D" id="1.10.287.110">
    <property type="entry name" value="DnaJ domain"/>
    <property type="match status" value="1"/>
</dbReference>
<dbReference type="OMA" id="RFSPGNC"/>
<dbReference type="Proteomes" id="UP000215914">
    <property type="component" value="Chromosome 11"/>
</dbReference>
<dbReference type="InterPro" id="IPR018253">
    <property type="entry name" value="DnaJ_domain_CS"/>
</dbReference>
<reference evidence="2" key="3">
    <citation type="submission" date="2020-06" db="EMBL/GenBank/DDBJ databases">
        <title>Helianthus annuus Genome sequencing and assembly Release 2.</title>
        <authorList>
            <person name="Gouzy J."/>
            <person name="Langlade N."/>
            <person name="Munos S."/>
        </authorList>
    </citation>
    <scope>NUCLEOTIDE SEQUENCE</scope>
    <source>
        <tissue evidence="2">Leaves</tissue>
    </source>
</reference>
<dbReference type="Pfam" id="PF00226">
    <property type="entry name" value="DnaJ"/>
    <property type="match status" value="1"/>
</dbReference>
<dbReference type="AlphaFoldDB" id="A0A251T9G8"/>
<dbReference type="STRING" id="4232.A0A251T9G8"/>